<evidence type="ECO:0000313" key="1">
    <source>
        <dbReference type="EMBL" id="MCA0154569.1"/>
    </source>
</evidence>
<gene>
    <name evidence="1" type="ORF">LBV24_15185</name>
</gene>
<dbReference type="InterPro" id="IPR025667">
    <property type="entry name" value="SprB_repeat"/>
</dbReference>
<comment type="caution">
    <text evidence="1">The sequence shown here is derived from an EMBL/GenBank/DDBJ whole genome shotgun (WGS) entry which is preliminary data.</text>
</comment>
<organism evidence="1 2">
    <name type="scientific">Winogradskyella vincentii</name>
    <dbReference type="NCBI Taxonomy" id="2877122"/>
    <lineage>
        <taxon>Bacteria</taxon>
        <taxon>Pseudomonadati</taxon>
        <taxon>Bacteroidota</taxon>
        <taxon>Flavobacteriia</taxon>
        <taxon>Flavobacteriales</taxon>
        <taxon>Flavobacteriaceae</taxon>
        <taxon>Winogradskyella</taxon>
    </lineage>
</organism>
<feature type="non-terminal residue" evidence="1">
    <location>
        <position position="1"/>
    </location>
</feature>
<feature type="non-terminal residue" evidence="1">
    <location>
        <position position="104"/>
    </location>
</feature>
<dbReference type="Gene3D" id="2.60.40.740">
    <property type="match status" value="1"/>
</dbReference>
<evidence type="ECO:0000313" key="2">
    <source>
        <dbReference type="Proteomes" id="UP001198402"/>
    </source>
</evidence>
<dbReference type="Pfam" id="PF13573">
    <property type="entry name" value="SprB"/>
    <property type="match status" value="1"/>
</dbReference>
<protein>
    <submittedName>
        <fullName evidence="1">SprB repeat-containing protein</fullName>
    </submittedName>
</protein>
<keyword evidence="2" id="KW-1185">Reference proteome</keyword>
<proteinExistence type="predicted"/>
<dbReference type="RefSeq" id="WP_224479496.1">
    <property type="nucleotide sequence ID" value="NZ_JAIUJS010000062.1"/>
</dbReference>
<accession>A0ABS7Y3Q7</accession>
<reference evidence="2" key="1">
    <citation type="submission" date="2023-07" db="EMBL/GenBank/DDBJ databases">
        <authorList>
            <person name="Yue Y."/>
        </authorList>
    </citation>
    <scope>NUCLEOTIDE SEQUENCE [LARGE SCALE GENOMIC DNA]</scope>
    <source>
        <strain evidence="2">2Y89</strain>
    </source>
</reference>
<dbReference type="EMBL" id="JAIUJS010000062">
    <property type="protein sequence ID" value="MCA0154569.1"/>
    <property type="molecule type" value="Genomic_DNA"/>
</dbReference>
<sequence>QHVQTITVSHPVLTLSVNTVTDVLCNGEKTGSIDVDVNGGTPPFTYLWSDIDGTTTEDLNNVNAGAYNVTVTDVNGCTATIGATINEPSSPISINISKQDATTA</sequence>
<dbReference type="Proteomes" id="UP001198402">
    <property type="component" value="Unassembled WGS sequence"/>
</dbReference>
<name>A0ABS7Y3Q7_9FLAO</name>